<organism evidence="1 2">
    <name type="scientific">Candidatus Doudnabacteria bacterium RIFCSPHIGHO2_01_FULL_50_11</name>
    <dbReference type="NCBI Taxonomy" id="1817828"/>
    <lineage>
        <taxon>Bacteria</taxon>
        <taxon>Candidatus Doudnaibacteriota</taxon>
    </lineage>
</organism>
<protein>
    <submittedName>
        <fullName evidence="1">Uncharacterized protein</fullName>
    </submittedName>
</protein>
<evidence type="ECO:0000313" key="2">
    <source>
        <dbReference type="Proteomes" id="UP000178377"/>
    </source>
</evidence>
<accession>A0A1F5PMN4</accession>
<comment type="caution">
    <text evidence="1">The sequence shown here is derived from an EMBL/GenBank/DDBJ whole genome shotgun (WGS) entry which is preliminary data.</text>
</comment>
<evidence type="ECO:0000313" key="1">
    <source>
        <dbReference type="EMBL" id="OGE91161.1"/>
    </source>
</evidence>
<dbReference type="AlphaFoldDB" id="A0A1F5PMN4"/>
<dbReference type="Proteomes" id="UP000178377">
    <property type="component" value="Unassembled WGS sequence"/>
</dbReference>
<gene>
    <name evidence="1" type="ORF">A2722_04015</name>
</gene>
<reference evidence="1 2" key="1">
    <citation type="journal article" date="2016" name="Nat. Commun.">
        <title>Thousands of microbial genomes shed light on interconnected biogeochemical processes in an aquifer system.</title>
        <authorList>
            <person name="Anantharaman K."/>
            <person name="Brown C.T."/>
            <person name="Hug L.A."/>
            <person name="Sharon I."/>
            <person name="Castelle C.J."/>
            <person name="Probst A.J."/>
            <person name="Thomas B.C."/>
            <person name="Singh A."/>
            <person name="Wilkins M.J."/>
            <person name="Karaoz U."/>
            <person name="Brodie E.L."/>
            <person name="Williams K.H."/>
            <person name="Hubbard S.S."/>
            <person name="Banfield J.F."/>
        </authorList>
    </citation>
    <scope>NUCLEOTIDE SEQUENCE [LARGE SCALE GENOMIC DNA]</scope>
</reference>
<proteinExistence type="predicted"/>
<sequence>MKSKKITILFTFTLVIALFPFQIGAAGERHMSGEVILNSGTVYLISGNERLGFRSADEFLADGYTFDMVVPATDADMALPYTRDVSIRDGSLVLDLADNQTIYLIYAGIARPVAIPAFAGTLGTEQRIVYQADLSLYARGAEISFDFFYAARPKGSLIDNSGTVYLAKDSGLAPFPSEAIFRSHGYNFDMVLQVNPAEMKRPVVEAMRYRDGSIIDDAGTVYLIAGVEKWGFKTWEGYLSRGYSPKAILQGTTQGYILAGTYE</sequence>
<name>A0A1F5PMN4_9BACT</name>
<dbReference type="EMBL" id="MFEO01000004">
    <property type="protein sequence ID" value="OGE91161.1"/>
    <property type="molecule type" value="Genomic_DNA"/>
</dbReference>